<dbReference type="InterPro" id="IPR036388">
    <property type="entry name" value="WH-like_DNA-bd_sf"/>
</dbReference>
<gene>
    <name evidence="7" type="ORF">BDZ31_004061</name>
</gene>
<evidence type="ECO:0000256" key="4">
    <source>
        <dbReference type="SAM" id="MobiDB-lite"/>
    </source>
</evidence>
<dbReference type="GO" id="GO:0003677">
    <property type="term" value="F:DNA binding"/>
    <property type="evidence" value="ECO:0007669"/>
    <property type="project" value="UniProtKB-KW"/>
</dbReference>
<dbReference type="PANTHER" id="PTHR30514">
    <property type="entry name" value="GLUCOKINASE"/>
    <property type="match status" value="1"/>
</dbReference>
<dbReference type="Pfam" id="PF01380">
    <property type="entry name" value="SIS"/>
    <property type="match status" value="1"/>
</dbReference>
<dbReference type="Pfam" id="PF01418">
    <property type="entry name" value="HTH_6"/>
    <property type="match status" value="1"/>
</dbReference>
<dbReference type="CDD" id="cd05013">
    <property type="entry name" value="SIS_RpiR"/>
    <property type="match status" value="1"/>
</dbReference>
<keyword evidence="8" id="KW-1185">Reference proteome</keyword>
<evidence type="ECO:0000259" key="5">
    <source>
        <dbReference type="PROSITE" id="PS51071"/>
    </source>
</evidence>
<dbReference type="GO" id="GO:0003700">
    <property type="term" value="F:DNA-binding transcription factor activity"/>
    <property type="evidence" value="ECO:0007669"/>
    <property type="project" value="InterPro"/>
</dbReference>
<dbReference type="InterPro" id="IPR035472">
    <property type="entry name" value="RpiR-like_SIS"/>
</dbReference>
<dbReference type="InterPro" id="IPR000281">
    <property type="entry name" value="HTH_RpiR"/>
</dbReference>
<evidence type="ECO:0000256" key="3">
    <source>
        <dbReference type="ARBA" id="ARBA00023163"/>
    </source>
</evidence>
<dbReference type="SUPFAM" id="SSF46689">
    <property type="entry name" value="Homeodomain-like"/>
    <property type="match status" value="1"/>
</dbReference>
<dbReference type="Proteomes" id="UP000585272">
    <property type="component" value="Unassembled WGS sequence"/>
</dbReference>
<keyword evidence="1" id="KW-0805">Transcription regulation</keyword>
<name>A0A840IKK3_9ACTN</name>
<dbReference type="InterPro" id="IPR001347">
    <property type="entry name" value="SIS_dom"/>
</dbReference>
<dbReference type="InterPro" id="IPR009057">
    <property type="entry name" value="Homeodomain-like_sf"/>
</dbReference>
<comment type="caution">
    <text evidence="7">The sequence shown here is derived from an EMBL/GenBank/DDBJ whole genome shotgun (WGS) entry which is preliminary data.</text>
</comment>
<dbReference type="InterPro" id="IPR046348">
    <property type="entry name" value="SIS_dom_sf"/>
</dbReference>
<keyword evidence="3" id="KW-0804">Transcription</keyword>
<evidence type="ECO:0000313" key="7">
    <source>
        <dbReference type="EMBL" id="MBB4664450.1"/>
    </source>
</evidence>
<dbReference type="PROSITE" id="PS51464">
    <property type="entry name" value="SIS"/>
    <property type="match status" value="1"/>
</dbReference>
<dbReference type="AlphaFoldDB" id="A0A840IKK3"/>
<evidence type="ECO:0000259" key="6">
    <source>
        <dbReference type="PROSITE" id="PS51464"/>
    </source>
</evidence>
<dbReference type="EMBL" id="JACHNU010000007">
    <property type="protein sequence ID" value="MBB4664450.1"/>
    <property type="molecule type" value="Genomic_DNA"/>
</dbReference>
<sequence length="302" mass="32442">MSNDSHTPDPSGLPDGAGSPEWLRERVAEVKLTPKGELVARFLAANPRAGSVESASELAERIGVNVATVVRFAQTLGFSGWPEFQLHFRHRYLGSLLPTDVLRSHRQGEGTSHLEAAIRRDTENLQAALTSVSPETVEQAARTIYDARRTVVVASGSFAAVGQVLAHLSAVMGLPVTLETRGGVSTVATCAALEAGDCLVAISFWRQMRDVSRAARDARERGATVVAITDSVFSPLAEIADTTLMVPTESASFFQSLTAPLSVVYALLAQLEELGGDEAENTIARVQRVWADLDLFHPYDTT</sequence>
<feature type="domain" description="HTH rpiR-type" evidence="5">
    <location>
        <begin position="19"/>
        <end position="95"/>
    </location>
</feature>
<proteinExistence type="predicted"/>
<feature type="region of interest" description="Disordered" evidence="4">
    <location>
        <begin position="1"/>
        <end position="20"/>
    </location>
</feature>
<evidence type="ECO:0000256" key="1">
    <source>
        <dbReference type="ARBA" id="ARBA00023015"/>
    </source>
</evidence>
<accession>A0A840IKK3</accession>
<evidence type="ECO:0000256" key="2">
    <source>
        <dbReference type="ARBA" id="ARBA00023125"/>
    </source>
</evidence>
<evidence type="ECO:0000313" key="8">
    <source>
        <dbReference type="Proteomes" id="UP000585272"/>
    </source>
</evidence>
<organism evidence="7 8">
    <name type="scientific">Conexibacter arvalis</name>
    <dbReference type="NCBI Taxonomy" id="912552"/>
    <lineage>
        <taxon>Bacteria</taxon>
        <taxon>Bacillati</taxon>
        <taxon>Actinomycetota</taxon>
        <taxon>Thermoleophilia</taxon>
        <taxon>Solirubrobacterales</taxon>
        <taxon>Conexibacteraceae</taxon>
        <taxon>Conexibacter</taxon>
    </lineage>
</organism>
<feature type="domain" description="SIS" evidence="6">
    <location>
        <begin position="140"/>
        <end position="281"/>
    </location>
</feature>
<protein>
    <submittedName>
        <fullName evidence="7">DNA-binding MurR/RpiR family transcriptional regulator</fullName>
    </submittedName>
</protein>
<dbReference type="InterPro" id="IPR047640">
    <property type="entry name" value="RpiR-like"/>
</dbReference>
<dbReference type="Gene3D" id="1.10.10.10">
    <property type="entry name" value="Winged helix-like DNA-binding domain superfamily/Winged helix DNA-binding domain"/>
    <property type="match status" value="1"/>
</dbReference>
<dbReference type="PROSITE" id="PS51071">
    <property type="entry name" value="HTH_RPIR"/>
    <property type="match status" value="1"/>
</dbReference>
<dbReference type="SUPFAM" id="SSF53697">
    <property type="entry name" value="SIS domain"/>
    <property type="match status" value="1"/>
</dbReference>
<reference evidence="7 8" key="1">
    <citation type="submission" date="2020-08" db="EMBL/GenBank/DDBJ databases">
        <title>Genomic Encyclopedia of Archaeal and Bacterial Type Strains, Phase II (KMG-II): from individual species to whole genera.</title>
        <authorList>
            <person name="Goeker M."/>
        </authorList>
    </citation>
    <scope>NUCLEOTIDE SEQUENCE [LARGE SCALE GENOMIC DNA]</scope>
    <source>
        <strain evidence="7 8">DSM 23288</strain>
    </source>
</reference>
<dbReference type="RefSeq" id="WP_183344508.1">
    <property type="nucleotide sequence ID" value="NZ_JACHNU010000007.1"/>
</dbReference>
<dbReference type="Gene3D" id="3.40.50.10490">
    <property type="entry name" value="Glucose-6-phosphate isomerase like protein, domain 1"/>
    <property type="match status" value="1"/>
</dbReference>
<dbReference type="GO" id="GO:1901135">
    <property type="term" value="P:carbohydrate derivative metabolic process"/>
    <property type="evidence" value="ECO:0007669"/>
    <property type="project" value="InterPro"/>
</dbReference>
<keyword evidence="2 7" id="KW-0238">DNA-binding</keyword>
<dbReference type="GO" id="GO:0097367">
    <property type="term" value="F:carbohydrate derivative binding"/>
    <property type="evidence" value="ECO:0007669"/>
    <property type="project" value="InterPro"/>
</dbReference>